<name>A0ABQ2JTY2_9SPHN</name>
<evidence type="ECO:0000313" key="2">
    <source>
        <dbReference type="EMBL" id="GGN55527.1"/>
    </source>
</evidence>
<feature type="compositionally biased region" description="Basic and acidic residues" evidence="1">
    <location>
        <begin position="50"/>
        <end position="60"/>
    </location>
</feature>
<evidence type="ECO:0000313" key="3">
    <source>
        <dbReference type="Proteomes" id="UP000605099"/>
    </source>
</evidence>
<dbReference type="RefSeq" id="WP_098108377.1">
    <property type="nucleotide sequence ID" value="NZ_BMLK01000016.1"/>
</dbReference>
<dbReference type="Proteomes" id="UP000605099">
    <property type="component" value="Unassembled WGS sequence"/>
</dbReference>
<organism evidence="2 3">
    <name type="scientific">Novosphingobium indicum</name>
    <dbReference type="NCBI Taxonomy" id="462949"/>
    <lineage>
        <taxon>Bacteria</taxon>
        <taxon>Pseudomonadati</taxon>
        <taxon>Pseudomonadota</taxon>
        <taxon>Alphaproteobacteria</taxon>
        <taxon>Sphingomonadales</taxon>
        <taxon>Sphingomonadaceae</taxon>
        <taxon>Novosphingobium</taxon>
    </lineage>
</organism>
<keyword evidence="3" id="KW-1185">Reference proteome</keyword>
<comment type="caution">
    <text evidence="2">The sequence shown here is derived from an EMBL/GenBank/DDBJ whole genome shotgun (WGS) entry which is preliminary data.</text>
</comment>
<sequence>MSRLKPASPRSKHQIDDALKFMRRARGLLRAAGAPKAASRLHSAINSAEGARRHCERRPVVETMSASLADAE</sequence>
<protein>
    <submittedName>
        <fullName evidence="2">Uncharacterized protein</fullName>
    </submittedName>
</protein>
<gene>
    <name evidence="2" type="ORF">GCM10011349_32260</name>
</gene>
<feature type="region of interest" description="Disordered" evidence="1">
    <location>
        <begin position="49"/>
        <end position="72"/>
    </location>
</feature>
<accession>A0ABQ2JTY2</accession>
<dbReference type="EMBL" id="BMLK01000016">
    <property type="protein sequence ID" value="GGN55527.1"/>
    <property type="molecule type" value="Genomic_DNA"/>
</dbReference>
<reference evidence="3" key="1">
    <citation type="journal article" date="2019" name="Int. J. Syst. Evol. Microbiol.">
        <title>The Global Catalogue of Microorganisms (GCM) 10K type strain sequencing project: providing services to taxonomists for standard genome sequencing and annotation.</title>
        <authorList>
            <consortium name="The Broad Institute Genomics Platform"/>
            <consortium name="The Broad Institute Genome Sequencing Center for Infectious Disease"/>
            <person name="Wu L."/>
            <person name="Ma J."/>
        </authorList>
    </citation>
    <scope>NUCLEOTIDE SEQUENCE [LARGE SCALE GENOMIC DNA]</scope>
    <source>
        <strain evidence="3">CGMCC 1.6784</strain>
    </source>
</reference>
<evidence type="ECO:0000256" key="1">
    <source>
        <dbReference type="SAM" id="MobiDB-lite"/>
    </source>
</evidence>
<proteinExistence type="predicted"/>